<dbReference type="EMBL" id="GBRH01226812">
    <property type="protein sequence ID" value="JAD71083.1"/>
    <property type="molecule type" value="Transcribed_RNA"/>
</dbReference>
<proteinExistence type="predicted"/>
<reference evidence="2" key="1">
    <citation type="submission" date="2014-09" db="EMBL/GenBank/DDBJ databases">
        <authorList>
            <person name="Magalhaes I.L.F."/>
            <person name="Oliveira U."/>
            <person name="Santos F.R."/>
            <person name="Vidigal T.H.D.A."/>
            <person name="Brescovit A.D."/>
            <person name="Santos A.J."/>
        </authorList>
    </citation>
    <scope>NUCLEOTIDE SEQUENCE</scope>
    <source>
        <tissue evidence="2">Shoot tissue taken approximately 20 cm above the soil surface</tissue>
    </source>
</reference>
<sequence>MQQGPTKRGEVDTSSRHSPVAWRSFLTSQDSGPTCRISFVSDSWVAGRRYRSQAMPV</sequence>
<protein>
    <submittedName>
        <fullName evidence="2">Uncharacterized protein</fullName>
    </submittedName>
</protein>
<organism evidence="2">
    <name type="scientific">Arundo donax</name>
    <name type="common">Giant reed</name>
    <name type="synonym">Donax arundinaceus</name>
    <dbReference type="NCBI Taxonomy" id="35708"/>
    <lineage>
        <taxon>Eukaryota</taxon>
        <taxon>Viridiplantae</taxon>
        <taxon>Streptophyta</taxon>
        <taxon>Embryophyta</taxon>
        <taxon>Tracheophyta</taxon>
        <taxon>Spermatophyta</taxon>
        <taxon>Magnoliopsida</taxon>
        <taxon>Liliopsida</taxon>
        <taxon>Poales</taxon>
        <taxon>Poaceae</taxon>
        <taxon>PACMAD clade</taxon>
        <taxon>Arundinoideae</taxon>
        <taxon>Arundineae</taxon>
        <taxon>Arundo</taxon>
    </lineage>
</organism>
<evidence type="ECO:0000256" key="1">
    <source>
        <dbReference type="SAM" id="MobiDB-lite"/>
    </source>
</evidence>
<evidence type="ECO:0000313" key="2">
    <source>
        <dbReference type="EMBL" id="JAD71083.1"/>
    </source>
</evidence>
<name>A0A0A9C9F5_ARUDO</name>
<dbReference type="AlphaFoldDB" id="A0A0A9C9F5"/>
<accession>A0A0A9C9F5</accession>
<feature type="region of interest" description="Disordered" evidence="1">
    <location>
        <begin position="1"/>
        <end position="20"/>
    </location>
</feature>
<reference evidence="2" key="2">
    <citation type="journal article" date="2015" name="Data Brief">
        <title>Shoot transcriptome of the giant reed, Arundo donax.</title>
        <authorList>
            <person name="Barrero R.A."/>
            <person name="Guerrero F.D."/>
            <person name="Moolhuijzen P."/>
            <person name="Goolsby J.A."/>
            <person name="Tidwell J."/>
            <person name="Bellgard S.E."/>
            <person name="Bellgard M.I."/>
        </authorList>
    </citation>
    <scope>NUCLEOTIDE SEQUENCE</scope>
    <source>
        <tissue evidence="2">Shoot tissue taken approximately 20 cm above the soil surface</tissue>
    </source>
</reference>